<name>A0A7G1KII9_9NOCA</name>
<evidence type="ECO:0000313" key="2">
    <source>
        <dbReference type="Proteomes" id="UP000516173"/>
    </source>
</evidence>
<dbReference type="KEGG" id="nwl:NWFMUON74_24830"/>
<proteinExistence type="predicted"/>
<gene>
    <name evidence="1" type="ORF">NWFMUON74_24830</name>
</gene>
<evidence type="ECO:0008006" key="3">
    <source>
        <dbReference type="Google" id="ProtNLM"/>
    </source>
</evidence>
<accession>A0A7G1KII9</accession>
<reference evidence="1 2" key="1">
    <citation type="submission" date="2020-08" db="EMBL/GenBank/DDBJ databases">
        <title>Genome Sequencing of Nocardia wallacei strain FMUON74 and assembly.</title>
        <authorList>
            <person name="Toyokawa M."/>
            <person name="Uesaka K."/>
        </authorList>
    </citation>
    <scope>NUCLEOTIDE SEQUENCE [LARGE SCALE GENOMIC DNA]</scope>
    <source>
        <strain evidence="1 2">FMUON74</strain>
    </source>
</reference>
<dbReference type="AlphaFoldDB" id="A0A7G1KII9"/>
<organism evidence="1 2">
    <name type="scientific">Nocardia wallacei</name>
    <dbReference type="NCBI Taxonomy" id="480035"/>
    <lineage>
        <taxon>Bacteria</taxon>
        <taxon>Bacillati</taxon>
        <taxon>Actinomycetota</taxon>
        <taxon>Actinomycetes</taxon>
        <taxon>Mycobacteriales</taxon>
        <taxon>Nocardiaceae</taxon>
        <taxon>Nocardia</taxon>
    </lineage>
</organism>
<dbReference type="EMBL" id="AP023396">
    <property type="protein sequence ID" value="BCK54711.1"/>
    <property type="molecule type" value="Genomic_DNA"/>
</dbReference>
<dbReference type="Proteomes" id="UP000516173">
    <property type="component" value="Chromosome"/>
</dbReference>
<dbReference type="RefSeq" id="WP_187687927.1">
    <property type="nucleotide sequence ID" value="NZ_AP023396.1"/>
</dbReference>
<keyword evidence="2" id="KW-1185">Reference proteome</keyword>
<evidence type="ECO:0000313" key="1">
    <source>
        <dbReference type="EMBL" id="BCK54711.1"/>
    </source>
</evidence>
<sequence length="110" mass="11988">MAALRPLMFGYLCDHLVDDPGHWEALIAETAAAEGFDLGEIFHERRLDNGLVPPQFLALIDALRRADAHVVAIPAGHLSGHAVPEMCLVDRLMDGAGTRIHEVRERSLAG</sequence>
<dbReference type="GeneID" id="80347036"/>
<protein>
    <recommendedName>
        <fullName evidence="3">Resolvase/invertase-type recombinase catalytic domain-containing protein</fullName>
    </recommendedName>
</protein>